<dbReference type="GO" id="GO:0048194">
    <property type="term" value="P:Golgi vesicle budding"/>
    <property type="evidence" value="ECO:0007669"/>
    <property type="project" value="TreeGrafter"/>
</dbReference>
<evidence type="ECO:0000256" key="3">
    <source>
        <dbReference type="ARBA" id="ARBA00023121"/>
    </source>
</evidence>
<dbReference type="GO" id="GO:0070273">
    <property type="term" value="F:phosphatidylinositol-4-phosphate binding"/>
    <property type="evidence" value="ECO:0007669"/>
    <property type="project" value="InterPro"/>
</dbReference>
<dbReference type="Proteomes" id="UP000478417">
    <property type="component" value="Unassembled WGS sequence"/>
</dbReference>
<evidence type="ECO:0000313" key="6">
    <source>
        <dbReference type="Proteomes" id="UP000478417"/>
    </source>
</evidence>
<sequence>MVPLTLAEQLLLLALDDETGKLLPLPDRALDYALAGAVLADLTRVGRVSVSRDNIEISDTTPVESKPEDFGLLDLIQADVSNLRGALTHLAGDAHGLRMRLTEQLVEKGVLREENKEFLWVFHLSRYPLADPTSENAVKQRLRNRIRMKDIPMNEKDHVLISLVHVCQLEFLLFSEDERKTYADRIQDISKHDRIGHAVMECLEEIQKAILEIRTYSGM</sequence>
<keyword evidence="2" id="KW-0333">Golgi apparatus</keyword>
<dbReference type="Pfam" id="PF05719">
    <property type="entry name" value="GPP34"/>
    <property type="match status" value="1"/>
</dbReference>
<name>A0A6B2LYW1_9BACT</name>
<evidence type="ECO:0000256" key="4">
    <source>
        <dbReference type="ARBA" id="ARBA00023136"/>
    </source>
</evidence>
<dbReference type="AlphaFoldDB" id="A0A6B2LYW1"/>
<dbReference type="GO" id="GO:0012505">
    <property type="term" value="C:endomembrane system"/>
    <property type="evidence" value="ECO:0007669"/>
    <property type="project" value="UniProtKB-ARBA"/>
</dbReference>
<gene>
    <name evidence="5" type="ORF">G0Q06_02055</name>
</gene>
<dbReference type="GO" id="GO:0005829">
    <property type="term" value="C:cytosol"/>
    <property type="evidence" value="ECO:0007669"/>
    <property type="project" value="TreeGrafter"/>
</dbReference>
<keyword evidence="4" id="KW-0472">Membrane</keyword>
<dbReference type="Gene3D" id="1.10.3630.10">
    <property type="entry name" value="yeast vps74-n-term truncation variant domain like"/>
    <property type="match status" value="1"/>
</dbReference>
<evidence type="ECO:0000256" key="1">
    <source>
        <dbReference type="ARBA" id="ARBA00004255"/>
    </source>
</evidence>
<dbReference type="RefSeq" id="WP_163961971.1">
    <property type="nucleotide sequence ID" value="NZ_JAAGNX010000001.1"/>
</dbReference>
<dbReference type="GO" id="GO:0006890">
    <property type="term" value="P:retrograde vesicle-mediated transport, Golgi to endoplasmic reticulum"/>
    <property type="evidence" value="ECO:0007669"/>
    <property type="project" value="TreeGrafter"/>
</dbReference>
<evidence type="ECO:0000256" key="2">
    <source>
        <dbReference type="ARBA" id="ARBA00023034"/>
    </source>
</evidence>
<dbReference type="InterPro" id="IPR008628">
    <property type="entry name" value="GPP34-like"/>
</dbReference>
<protein>
    <submittedName>
        <fullName evidence="5">GPP34 family phosphoprotein</fullName>
    </submittedName>
</protein>
<proteinExistence type="predicted"/>
<dbReference type="GO" id="GO:0043001">
    <property type="term" value="P:Golgi to plasma membrane protein transport"/>
    <property type="evidence" value="ECO:0007669"/>
    <property type="project" value="TreeGrafter"/>
</dbReference>
<evidence type="ECO:0000313" key="5">
    <source>
        <dbReference type="EMBL" id="NDV61229.1"/>
    </source>
</evidence>
<accession>A0A6B2LYW1</accession>
<dbReference type="PANTHER" id="PTHR12704:SF2">
    <property type="entry name" value="GOLGI PHOSPHOPROTEIN 3 HOMOLOG SAURON"/>
    <property type="match status" value="1"/>
</dbReference>
<dbReference type="PANTHER" id="PTHR12704">
    <property type="entry name" value="TRANS-GOLGI PROTEIN GMX33"/>
    <property type="match status" value="1"/>
</dbReference>
<dbReference type="GO" id="GO:0007030">
    <property type="term" value="P:Golgi organization"/>
    <property type="evidence" value="ECO:0007669"/>
    <property type="project" value="TreeGrafter"/>
</dbReference>
<dbReference type="InterPro" id="IPR038261">
    <property type="entry name" value="GPP34-like_sf"/>
</dbReference>
<reference evidence="5 6" key="1">
    <citation type="submission" date="2020-02" db="EMBL/GenBank/DDBJ databases">
        <title>Albibacoteraceae fam. nov., the first described family within the subdivision 4 Verrucomicrobia.</title>
        <authorList>
            <person name="Xi F."/>
        </authorList>
    </citation>
    <scope>NUCLEOTIDE SEQUENCE [LARGE SCALE GENOMIC DNA]</scope>
    <source>
        <strain evidence="5 6">CK1056</strain>
    </source>
</reference>
<keyword evidence="6" id="KW-1185">Reference proteome</keyword>
<comment type="caution">
    <text evidence="5">The sequence shown here is derived from an EMBL/GenBank/DDBJ whole genome shotgun (WGS) entry which is preliminary data.</text>
</comment>
<organism evidence="5 6">
    <name type="scientific">Oceanipulchritudo coccoides</name>
    <dbReference type="NCBI Taxonomy" id="2706888"/>
    <lineage>
        <taxon>Bacteria</taxon>
        <taxon>Pseudomonadati</taxon>
        <taxon>Verrucomicrobiota</taxon>
        <taxon>Opitutia</taxon>
        <taxon>Puniceicoccales</taxon>
        <taxon>Oceanipulchritudinaceae</taxon>
        <taxon>Oceanipulchritudo</taxon>
    </lineage>
</organism>
<keyword evidence="3" id="KW-0446">Lipid-binding</keyword>
<dbReference type="EMBL" id="JAAGNX010000001">
    <property type="protein sequence ID" value="NDV61229.1"/>
    <property type="molecule type" value="Genomic_DNA"/>
</dbReference>
<comment type="subcellular location">
    <subcellularLocation>
        <location evidence="1">Golgi apparatus membrane</location>
        <topology evidence="1">Peripheral membrane protein</topology>
        <orientation evidence="1">Cytoplasmic side</orientation>
    </subcellularLocation>
</comment>